<accession>A0A545V618</accession>
<reference evidence="1 2" key="1">
    <citation type="journal article" date="2019" name="Appl. Microbiol. Biotechnol.">
        <title>Genome sequence of Isaria javanica and comparative genome analysis insights into family S53 peptidase evolution in fungal entomopathogens.</title>
        <authorList>
            <person name="Lin R."/>
            <person name="Zhang X."/>
            <person name="Xin B."/>
            <person name="Zou M."/>
            <person name="Gao Y."/>
            <person name="Qin F."/>
            <person name="Hu Q."/>
            <person name="Xie B."/>
            <person name="Cheng X."/>
        </authorList>
    </citation>
    <scope>NUCLEOTIDE SEQUENCE [LARGE SCALE GENOMIC DNA]</scope>
    <source>
        <strain evidence="1 2">IJ1G</strain>
    </source>
</reference>
<dbReference type="Proteomes" id="UP000315783">
    <property type="component" value="Unassembled WGS sequence"/>
</dbReference>
<sequence length="133" mass="15489">MKFTCPREIDNRTLLIMAKSSVSKAFYGGTIDPWQGCVGRFAETVHLLVKTTILKQVQFMQMFLKLSHAAFKELKLQHAVLDHHMLDRGKIPCWRIHWRNIRSMPAKFAKKAMNMAQRRQRKKNPHSPLTSTT</sequence>
<proteinExistence type="predicted"/>
<keyword evidence="2" id="KW-1185">Reference proteome</keyword>
<organism evidence="1 2">
    <name type="scientific">Cordyceps javanica</name>
    <dbReference type="NCBI Taxonomy" id="43265"/>
    <lineage>
        <taxon>Eukaryota</taxon>
        <taxon>Fungi</taxon>
        <taxon>Dikarya</taxon>
        <taxon>Ascomycota</taxon>
        <taxon>Pezizomycotina</taxon>
        <taxon>Sordariomycetes</taxon>
        <taxon>Hypocreomycetidae</taxon>
        <taxon>Hypocreales</taxon>
        <taxon>Cordycipitaceae</taxon>
        <taxon>Cordyceps</taxon>
    </lineage>
</organism>
<name>A0A545V618_9HYPO</name>
<dbReference type="AlphaFoldDB" id="A0A545V618"/>
<evidence type="ECO:0000313" key="2">
    <source>
        <dbReference type="Proteomes" id="UP000315783"/>
    </source>
</evidence>
<comment type="caution">
    <text evidence="1">The sequence shown here is derived from an EMBL/GenBank/DDBJ whole genome shotgun (WGS) entry which is preliminary data.</text>
</comment>
<evidence type="ECO:0000313" key="1">
    <source>
        <dbReference type="EMBL" id="TQV97154.1"/>
    </source>
</evidence>
<protein>
    <submittedName>
        <fullName evidence="1">Uncharacterized protein</fullName>
    </submittedName>
</protein>
<gene>
    <name evidence="1" type="ORF">IF1G_04394</name>
</gene>
<dbReference type="EMBL" id="SPUK01000005">
    <property type="protein sequence ID" value="TQV97154.1"/>
    <property type="molecule type" value="Genomic_DNA"/>
</dbReference>